<dbReference type="GO" id="GO:0016616">
    <property type="term" value="F:oxidoreductase activity, acting on the CH-OH group of donors, NAD or NADP as acceptor"/>
    <property type="evidence" value="ECO:0007669"/>
    <property type="project" value="InterPro"/>
</dbReference>
<evidence type="ECO:0000313" key="6">
    <source>
        <dbReference type="Proteomes" id="UP000789595"/>
    </source>
</evidence>
<reference evidence="5" key="1">
    <citation type="submission" date="2021-11" db="EMBL/GenBank/DDBJ databases">
        <authorList>
            <consortium name="Genoscope - CEA"/>
            <person name="William W."/>
        </authorList>
    </citation>
    <scope>NUCLEOTIDE SEQUENCE</scope>
</reference>
<dbReference type="AlphaFoldDB" id="A0A8J2WWK6"/>
<dbReference type="PROSITE" id="PS00671">
    <property type="entry name" value="D_2_HYDROXYACID_DH_3"/>
    <property type="match status" value="1"/>
</dbReference>
<organism evidence="5 6">
    <name type="scientific">Pelagomonas calceolata</name>
    <dbReference type="NCBI Taxonomy" id="35677"/>
    <lineage>
        <taxon>Eukaryota</taxon>
        <taxon>Sar</taxon>
        <taxon>Stramenopiles</taxon>
        <taxon>Ochrophyta</taxon>
        <taxon>Pelagophyceae</taxon>
        <taxon>Pelagomonadales</taxon>
        <taxon>Pelagomonadaceae</taxon>
        <taxon>Pelagomonas</taxon>
    </lineage>
</organism>
<dbReference type="InterPro" id="IPR036291">
    <property type="entry name" value="NAD(P)-bd_dom_sf"/>
</dbReference>
<evidence type="ECO:0000256" key="1">
    <source>
        <dbReference type="ARBA" id="ARBA00005854"/>
    </source>
</evidence>
<feature type="domain" description="D-isomer specific 2-hydroxyacid dehydrogenase NAD-binding" evidence="4">
    <location>
        <begin position="144"/>
        <end position="316"/>
    </location>
</feature>
<dbReference type="Pfam" id="PF02826">
    <property type="entry name" value="2-Hacid_dh_C"/>
    <property type="match status" value="1"/>
</dbReference>
<dbReference type="InterPro" id="IPR050418">
    <property type="entry name" value="D-iso_2-hydroxyacid_DH_PdxB"/>
</dbReference>
<evidence type="ECO:0000259" key="4">
    <source>
        <dbReference type="Pfam" id="PF02826"/>
    </source>
</evidence>
<dbReference type="OrthoDB" id="9991913at2759"/>
<dbReference type="InterPro" id="IPR006140">
    <property type="entry name" value="D-isomer_DH_NAD-bd"/>
</dbReference>
<sequence>MRIDYVRMQQRKMLLLCAFSAATTEALRPPAKVVVLDAYTATAGVFGDRDAAWRPALRAGDELVVYDRTAPSDVVERLSGADVAVVNKVLVTDSLLSAVPSLGLVSVTATGVNNVDLEACEKRGVAVTNVPAYSTPSVAQHAIACVLDFTNKIHRQSAAVKGGAWLNSPDFCCFPERTIEIADSVFVVVGGGATGTAVATAAGALGADVRVVSARDRRSLDAALADADFVSLHVPLAPETENLVDAAFLDALKPSCCFINTARGPIVDEGALLAALRNDGLAAAYLDVLAEEPPRRDSPGAALIAHDRCFVTPHTA</sequence>
<dbReference type="PROSITE" id="PS00670">
    <property type="entry name" value="D_2_HYDROXYACID_DH_2"/>
    <property type="match status" value="1"/>
</dbReference>
<dbReference type="Proteomes" id="UP000789595">
    <property type="component" value="Unassembled WGS sequence"/>
</dbReference>
<dbReference type="PANTHER" id="PTHR43761">
    <property type="entry name" value="D-ISOMER SPECIFIC 2-HYDROXYACID DEHYDROGENASE FAMILY PROTEIN (AFU_ORTHOLOGUE AFUA_1G13630)"/>
    <property type="match status" value="1"/>
</dbReference>
<dbReference type="SUPFAM" id="SSF51735">
    <property type="entry name" value="NAD(P)-binding Rossmann-fold domains"/>
    <property type="match status" value="1"/>
</dbReference>
<dbReference type="SUPFAM" id="SSF52283">
    <property type="entry name" value="Formate/glycerate dehydrogenase catalytic domain-like"/>
    <property type="match status" value="1"/>
</dbReference>
<evidence type="ECO:0000313" key="5">
    <source>
        <dbReference type="EMBL" id="CAH0371377.1"/>
    </source>
</evidence>
<dbReference type="GO" id="GO:0051287">
    <property type="term" value="F:NAD binding"/>
    <property type="evidence" value="ECO:0007669"/>
    <property type="project" value="InterPro"/>
</dbReference>
<dbReference type="Gene3D" id="3.40.50.720">
    <property type="entry name" value="NAD(P)-binding Rossmann-like Domain"/>
    <property type="match status" value="2"/>
</dbReference>
<dbReference type="InterPro" id="IPR029753">
    <property type="entry name" value="D-isomer_DH_CS"/>
</dbReference>
<gene>
    <name evidence="5" type="ORF">PECAL_3P13160</name>
</gene>
<comment type="caution">
    <text evidence="5">The sequence shown here is derived from an EMBL/GenBank/DDBJ whole genome shotgun (WGS) entry which is preliminary data.</text>
</comment>
<accession>A0A8J2WWK6</accession>
<keyword evidence="6" id="KW-1185">Reference proteome</keyword>
<proteinExistence type="inferred from homology"/>
<keyword evidence="3" id="KW-0520">NAD</keyword>
<comment type="similarity">
    <text evidence="1">Belongs to the D-isomer specific 2-hydroxyacid dehydrogenase family.</text>
</comment>
<evidence type="ECO:0000256" key="2">
    <source>
        <dbReference type="ARBA" id="ARBA00023002"/>
    </source>
</evidence>
<dbReference type="PANTHER" id="PTHR43761:SF1">
    <property type="entry name" value="D-ISOMER SPECIFIC 2-HYDROXYACID DEHYDROGENASE CATALYTIC DOMAIN-CONTAINING PROTEIN-RELATED"/>
    <property type="match status" value="1"/>
</dbReference>
<keyword evidence="2" id="KW-0560">Oxidoreductase</keyword>
<evidence type="ECO:0000256" key="3">
    <source>
        <dbReference type="ARBA" id="ARBA00023027"/>
    </source>
</evidence>
<dbReference type="EMBL" id="CAKKNE010000003">
    <property type="protein sequence ID" value="CAH0371377.1"/>
    <property type="molecule type" value="Genomic_DNA"/>
</dbReference>
<protein>
    <recommendedName>
        <fullName evidence="4">D-isomer specific 2-hydroxyacid dehydrogenase NAD-binding domain-containing protein</fullName>
    </recommendedName>
</protein>
<name>A0A8J2WWK6_9STRA</name>